<evidence type="ECO:0000313" key="18">
    <source>
        <dbReference type="EMBL" id="KXT05175.1"/>
    </source>
</evidence>
<dbReference type="PIRSF" id="PIRSF007892">
    <property type="entry name" value="NAGS_fungal"/>
    <property type="match status" value="1"/>
</dbReference>
<evidence type="ECO:0000256" key="6">
    <source>
        <dbReference type="ARBA" id="ARBA00018802"/>
    </source>
</evidence>
<dbReference type="PANTHER" id="PTHR23342">
    <property type="entry name" value="N-ACETYLGLUTAMATE SYNTHASE"/>
    <property type="match status" value="1"/>
</dbReference>
<dbReference type="UniPathway" id="UPA00068">
    <property type="reaction ID" value="UER00106"/>
</dbReference>
<evidence type="ECO:0000256" key="16">
    <source>
        <dbReference type="SAM" id="MobiDB-lite"/>
    </source>
</evidence>
<dbReference type="GO" id="GO:0006592">
    <property type="term" value="P:ornithine biosynthetic process"/>
    <property type="evidence" value="ECO:0007669"/>
    <property type="project" value="TreeGrafter"/>
</dbReference>
<evidence type="ECO:0000256" key="7">
    <source>
        <dbReference type="ARBA" id="ARBA00022605"/>
    </source>
</evidence>
<comment type="function">
    <text evidence="1 15">N-acetylglutamate synthase involved in arginine biosynthesis.</text>
</comment>
<protein>
    <recommendedName>
        <fullName evidence="6 15">Amino-acid acetyltransferase, mitochondrial</fullName>
        <ecNumber evidence="5 15">2.3.1.1</ecNumber>
    </recommendedName>
    <alternativeName>
        <fullName evidence="12 15">Glutamate N-acetyltransferase</fullName>
    </alternativeName>
    <alternativeName>
        <fullName evidence="13 15">N-acetylglutamate synthase</fullName>
    </alternativeName>
</protein>
<evidence type="ECO:0000256" key="1">
    <source>
        <dbReference type="ARBA" id="ARBA00002294"/>
    </source>
</evidence>
<evidence type="ECO:0000256" key="4">
    <source>
        <dbReference type="ARBA" id="ARBA00008694"/>
    </source>
</evidence>
<evidence type="ECO:0000256" key="14">
    <source>
        <dbReference type="ARBA" id="ARBA00048372"/>
    </source>
</evidence>
<dbReference type="GO" id="GO:0004042">
    <property type="term" value="F:L-glutamate N-acetyltransferase activity"/>
    <property type="evidence" value="ECO:0007669"/>
    <property type="project" value="InterPro"/>
</dbReference>
<feature type="region of interest" description="Disordered" evidence="16">
    <location>
        <begin position="72"/>
        <end position="94"/>
    </location>
</feature>
<evidence type="ECO:0000259" key="17">
    <source>
        <dbReference type="PROSITE" id="PS51731"/>
    </source>
</evidence>
<dbReference type="Pfam" id="PF04768">
    <property type="entry name" value="NAT"/>
    <property type="match status" value="1"/>
</dbReference>
<keyword evidence="11 15" id="KW-0012">Acyltransferase</keyword>
<evidence type="ECO:0000256" key="9">
    <source>
        <dbReference type="ARBA" id="ARBA00022946"/>
    </source>
</evidence>
<accession>A0A139HRR5</accession>
<dbReference type="GO" id="GO:0005759">
    <property type="term" value="C:mitochondrial matrix"/>
    <property type="evidence" value="ECO:0007669"/>
    <property type="project" value="TreeGrafter"/>
</dbReference>
<keyword evidence="8 15" id="KW-0808">Transferase</keyword>
<comment type="caution">
    <text evidence="18">The sequence shown here is derived from an EMBL/GenBank/DDBJ whole genome shotgun (WGS) entry which is preliminary data.</text>
</comment>
<dbReference type="STRING" id="321146.A0A139HRR5"/>
<comment type="similarity">
    <text evidence="4 15">Belongs to the acetyltransferase family.</text>
</comment>
<dbReference type="OrthoDB" id="5585968at2759"/>
<sequence>MMTIRSFKISQKPIQLMIRHYAGTPTYRRPGLAYQDPAAERELLVNILNANVTRRDAKQYLARFDFPRKEAGKQKNAKKIQVTSQQHESRPVHSLEQINASKAGAERSLQNMKVKDRFYTHLALVCFRSINKIDDARLEGFAVTLSHLIKLGMQIIIVVDTNTSVDRSSDNSKTLRSSFTKQAERLCRAIEIHCPEGAQSLPSALEWTHNESATHTSFTPCSITLAFPDELSGPLERGSVLILPSIASTSSGQLRPASCTDVLTGLCQSESIPKVDRIIVVDPVGGIPGRDGQCVQSLINLSQQFEDIDQQLAKSEATDKGCQRQHRENLDTISKCLAVLPASSSGLIISPETAANSSVRDNLNDMQKSVLIHNLLTNKPLISSSLPSGRVSRSAKGPFTGLSATLVKRGIPLKIMPAECGWQSPASGTTSMRLEDDARIDFSRLVHLIEDSFGRKLDVADYLSRVKGRMAGIIVVGEYEGCAIFTWEMPPNTQDSSRLIPYLDKFAVLQSSQGSNGVADSLFQAMVETCFPNGILWRSRTSNPVNKWYFERSSGSWQIPGSEWTMFWTGDGALSEDRWNEYVGVCTNIRPSWADGRNPD</sequence>
<proteinExistence type="inferred from homology"/>
<dbReference type="EMBL" id="LFZN01000014">
    <property type="protein sequence ID" value="KXT05175.1"/>
    <property type="molecule type" value="Genomic_DNA"/>
</dbReference>
<comment type="catalytic activity">
    <reaction evidence="14 15">
        <text>L-glutamate + acetyl-CoA = N-acetyl-L-glutamate + CoA + H(+)</text>
        <dbReference type="Rhea" id="RHEA:24292"/>
        <dbReference type="ChEBI" id="CHEBI:15378"/>
        <dbReference type="ChEBI" id="CHEBI:29985"/>
        <dbReference type="ChEBI" id="CHEBI:44337"/>
        <dbReference type="ChEBI" id="CHEBI:57287"/>
        <dbReference type="ChEBI" id="CHEBI:57288"/>
        <dbReference type="EC" id="2.3.1.1"/>
    </reaction>
</comment>
<evidence type="ECO:0000256" key="15">
    <source>
        <dbReference type="PIRNR" id="PIRNR007892"/>
    </source>
</evidence>
<evidence type="ECO:0000256" key="10">
    <source>
        <dbReference type="ARBA" id="ARBA00023128"/>
    </source>
</evidence>
<comment type="subcellular location">
    <subcellularLocation>
        <location evidence="2 15">Mitochondrion</location>
    </subcellularLocation>
</comment>
<evidence type="ECO:0000256" key="11">
    <source>
        <dbReference type="ARBA" id="ARBA00023315"/>
    </source>
</evidence>
<dbReference type="Proteomes" id="UP000070133">
    <property type="component" value="Unassembled WGS sequence"/>
</dbReference>
<evidence type="ECO:0000256" key="2">
    <source>
        <dbReference type="ARBA" id="ARBA00004173"/>
    </source>
</evidence>
<name>A0A139HRR5_9PEZI</name>
<dbReference type="Gene3D" id="3.40.630.30">
    <property type="match status" value="1"/>
</dbReference>
<evidence type="ECO:0000256" key="5">
    <source>
        <dbReference type="ARBA" id="ARBA00012697"/>
    </source>
</evidence>
<dbReference type="PANTHER" id="PTHR23342:SF4">
    <property type="entry name" value="AMINO-ACID ACETYLTRANSFERASE, MITOCHONDRIAL"/>
    <property type="match status" value="1"/>
</dbReference>
<dbReference type="GO" id="GO:0006526">
    <property type="term" value="P:L-arginine biosynthetic process"/>
    <property type="evidence" value="ECO:0007669"/>
    <property type="project" value="UniProtKB-UniPathway"/>
</dbReference>
<evidence type="ECO:0000256" key="13">
    <source>
        <dbReference type="ARBA" id="ARBA00033251"/>
    </source>
</evidence>
<evidence type="ECO:0000256" key="3">
    <source>
        <dbReference type="ARBA" id="ARBA00004925"/>
    </source>
</evidence>
<keyword evidence="9" id="KW-0809">Transit peptide</keyword>
<gene>
    <name evidence="18" type="ORF">AC578_8388</name>
</gene>
<reference evidence="18 19" key="1">
    <citation type="submission" date="2015-07" db="EMBL/GenBank/DDBJ databases">
        <title>Comparative genomics of the Sigatoka disease complex on banana suggests a link between parallel evolutionary changes in Pseudocercospora fijiensis and Pseudocercospora eumusae and increased virulence on the banana host.</title>
        <authorList>
            <person name="Chang T.-C."/>
            <person name="Salvucci A."/>
            <person name="Crous P.W."/>
            <person name="Stergiopoulos I."/>
        </authorList>
    </citation>
    <scope>NUCLEOTIDE SEQUENCE [LARGE SCALE GENOMIC DNA]</scope>
    <source>
        <strain evidence="18 19">CBS 114824</strain>
    </source>
</reference>
<keyword evidence="19" id="KW-1185">Reference proteome</keyword>
<dbReference type="AlphaFoldDB" id="A0A139HRR5"/>
<comment type="pathway">
    <text evidence="3 15">Amino-acid biosynthesis; L-arginine biosynthesis; N(2)-acetyl-L-ornithine from L-glutamate: step 1/4.</text>
</comment>
<keyword evidence="10 15" id="KW-0496">Mitochondrion</keyword>
<keyword evidence="7 15" id="KW-0028">Amino-acid biosynthesis</keyword>
<evidence type="ECO:0000313" key="19">
    <source>
        <dbReference type="Proteomes" id="UP000070133"/>
    </source>
</evidence>
<organism evidence="18 19">
    <name type="scientific">Pseudocercospora eumusae</name>
    <dbReference type="NCBI Taxonomy" id="321146"/>
    <lineage>
        <taxon>Eukaryota</taxon>
        <taxon>Fungi</taxon>
        <taxon>Dikarya</taxon>
        <taxon>Ascomycota</taxon>
        <taxon>Pezizomycotina</taxon>
        <taxon>Dothideomycetes</taxon>
        <taxon>Dothideomycetidae</taxon>
        <taxon>Mycosphaerellales</taxon>
        <taxon>Mycosphaerellaceae</taxon>
        <taxon>Pseudocercospora</taxon>
    </lineage>
</organism>
<dbReference type="InterPro" id="IPR011190">
    <property type="entry name" value="GlcNAc_Synth_fun"/>
</dbReference>
<dbReference type="EC" id="2.3.1.1" evidence="5 15"/>
<evidence type="ECO:0000256" key="12">
    <source>
        <dbReference type="ARBA" id="ARBA00030346"/>
    </source>
</evidence>
<dbReference type="FunFam" id="3.40.630.30:FF:000049">
    <property type="entry name" value="Amino-acid acetyltransferase, mitochondrial"/>
    <property type="match status" value="1"/>
</dbReference>
<dbReference type="PROSITE" id="PS51731">
    <property type="entry name" value="GNAT_NAGS"/>
    <property type="match status" value="1"/>
</dbReference>
<evidence type="ECO:0000256" key="8">
    <source>
        <dbReference type="ARBA" id="ARBA00022679"/>
    </source>
</evidence>
<feature type="domain" description="N-acetyltransferase" evidence="17">
    <location>
        <begin position="429"/>
        <end position="592"/>
    </location>
</feature>
<dbReference type="InterPro" id="IPR006855">
    <property type="entry name" value="Vertebrate-like_GNAT_dom"/>
</dbReference>